<dbReference type="Gene3D" id="3.10.580.10">
    <property type="entry name" value="CBS-domain"/>
    <property type="match status" value="2"/>
</dbReference>
<comment type="subcellular location">
    <subcellularLocation>
        <location evidence="1 10">Membrane</location>
        <topology evidence="1 10">Multi-pass membrane protein</topology>
    </subcellularLocation>
</comment>
<evidence type="ECO:0000256" key="2">
    <source>
        <dbReference type="ARBA" id="ARBA00022448"/>
    </source>
</evidence>
<keyword evidence="7 10" id="KW-0472">Membrane</keyword>
<evidence type="ECO:0000256" key="9">
    <source>
        <dbReference type="PROSITE-ProRule" id="PRU00703"/>
    </source>
</evidence>
<dbReference type="GO" id="GO:0016020">
    <property type="term" value="C:membrane"/>
    <property type="evidence" value="ECO:0007669"/>
    <property type="project" value="UniProtKB-SubCell"/>
</dbReference>
<evidence type="ECO:0000259" key="12">
    <source>
        <dbReference type="PROSITE" id="PS51371"/>
    </source>
</evidence>
<evidence type="ECO:0000256" key="7">
    <source>
        <dbReference type="ARBA" id="ARBA00023136"/>
    </source>
</evidence>
<dbReference type="PROSITE" id="PS51371">
    <property type="entry name" value="CBS"/>
    <property type="match status" value="1"/>
</dbReference>
<feature type="transmembrane region" description="Helical" evidence="10">
    <location>
        <begin position="149"/>
        <end position="171"/>
    </location>
</feature>
<evidence type="ECO:0000256" key="1">
    <source>
        <dbReference type="ARBA" id="ARBA00004141"/>
    </source>
</evidence>
<keyword evidence="4" id="KW-0677">Repeat</keyword>
<dbReference type="PANTHER" id="PTHR45720">
    <property type="entry name" value="CHLORIDE CHANNEL PROTEIN 2"/>
    <property type="match status" value="1"/>
</dbReference>
<dbReference type="InterPro" id="IPR050970">
    <property type="entry name" value="Cl_channel_volt-gated"/>
</dbReference>
<feature type="transmembrane region" description="Helical" evidence="10">
    <location>
        <begin position="259"/>
        <end position="285"/>
    </location>
</feature>
<sequence length="799" mass="87317">MLPAYERRTGRISSLHEFQQRAARYNSNNGNETRANDRTPMSELLRDEHEADALDTFVEVTPTQRDSDGSDSAESFRKYGRRRSASGASLFGGERSRALDKASYYRRQVKAVCFLVLLGVIGGPMNYGIRVLYNHLLDLREHLVDQTSAYVWQLAIWVAHTVLFSGLGLFFTQLAPAAAGSGVSQMKSILTGIDPRMYLPGYFDFPTFLAKVVGLVCSVGAGLIVGTEGAYVHIMSIVTHHLLKTPMFKGLSVHLNGRLQLLAAACAVGVSSLFSSPIGGVLFSLEVTSTYYLTSNYIKAFISAVSGAVMLRLTLVLASSEANLATEAVLRTQFPPSPFSIWEIPLYILLGALLGLICTVMMWFLRKVAERRSALRKASQTWKKVLVTWIDPLVVSTLTAVLTFVPGKYARHSSMDDLAILFTGEELPSGWQMVSKYYTLSILSAVFIFLLPLCITLKIPTGIWVPTFIAGAALGRMFGELVTSLFPSLDAIPGTYALAGAAAFGSAATRAVSVAVITLEITTAMSMTLPLFCASLAAIAVSSLFKEKSVYDTLLVVNGMPFLPFIDFEPTMIAADVVEPCLVYIHKRTTIARILLALQRLPHHEIPVVQDEGSMILLGVVSGSQLRRFVRNYYQANNLGAVDEDLGEKPKKNPSLMSWVTVKERLTHHTLTDNSGGFNGIGSIDVTYNALSTQMPHVIGAGASLPFLMDDSKMLGLLNDAWDATKAEKLNRTVKITEGRICIIRPMAMTISSNTPLDDLHMIFTMLRCDHCFVCDYGALEGVVTTKGLLRSGKFTDST</sequence>
<dbReference type="Pfam" id="PF00571">
    <property type="entry name" value="CBS"/>
    <property type="match status" value="1"/>
</dbReference>
<dbReference type="SUPFAM" id="SSF54631">
    <property type="entry name" value="CBS-domain pair"/>
    <property type="match status" value="1"/>
</dbReference>
<dbReference type="Proteomes" id="UP001162060">
    <property type="component" value="Unassembled WGS sequence"/>
</dbReference>
<evidence type="ECO:0000256" key="4">
    <source>
        <dbReference type="ARBA" id="ARBA00022737"/>
    </source>
</evidence>
<dbReference type="InterPro" id="IPR046342">
    <property type="entry name" value="CBS_dom_sf"/>
</dbReference>
<gene>
    <name evidence="13" type="ORF">PM001_LOCUS6993</name>
</gene>
<dbReference type="AlphaFoldDB" id="A0AAV1TKM1"/>
<feature type="transmembrane region" description="Helical" evidence="10">
    <location>
        <begin position="524"/>
        <end position="545"/>
    </location>
</feature>
<feature type="transmembrane region" description="Helical" evidence="10">
    <location>
        <begin position="212"/>
        <end position="239"/>
    </location>
</feature>
<comment type="similarity">
    <text evidence="10">Belongs to the chloride channel (TC 2.A.49) family.</text>
</comment>
<evidence type="ECO:0000313" key="13">
    <source>
        <dbReference type="EMBL" id="CAK7921112.1"/>
    </source>
</evidence>
<feature type="transmembrane region" description="Helical" evidence="10">
    <location>
        <begin position="386"/>
        <end position="405"/>
    </location>
</feature>
<comment type="caution">
    <text evidence="13">The sequence shown here is derived from an EMBL/GenBank/DDBJ whole genome shotgun (WGS) entry which is preliminary data.</text>
</comment>
<keyword evidence="6 10" id="KW-0406">Ion transport</keyword>
<evidence type="ECO:0000256" key="10">
    <source>
        <dbReference type="RuleBase" id="RU361221"/>
    </source>
</evidence>
<protein>
    <recommendedName>
        <fullName evidence="10">Chloride channel protein</fullName>
    </recommendedName>
</protein>
<feature type="transmembrane region" description="Helical" evidence="10">
    <location>
        <begin position="491"/>
        <end position="512"/>
    </location>
</feature>
<evidence type="ECO:0000256" key="11">
    <source>
        <dbReference type="SAM" id="MobiDB-lite"/>
    </source>
</evidence>
<dbReference type="InterPro" id="IPR014743">
    <property type="entry name" value="Cl-channel_core"/>
</dbReference>
<feature type="transmembrane region" description="Helical" evidence="10">
    <location>
        <begin position="297"/>
        <end position="318"/>
    </location>
</feature>
<feature type="transmembrane region" description="Helical" evidence="10">
    <location>
        <begin position="437"/>
        <end position="455"/>
    </location>
</feature>
<dbReference type="SUPFAM" id="SSF81340">
    <property type="entry name" value="Clc chloride channel"/>
    <property type="match status" value="1"/>
</dbReference>
<reference evidence="13" key="1">
    <citation type="submission" date="2024-01" db="EMBL/GenBank/DDBJ databases">
        <authorList>
            <person name="Webb A."/>
        </authorList>
    </citation>
    <scope>NUCLEOTIDE SEQUENCE</scope>
    <source>
        <strain evidence="13">Pm1</strain>
    </source>
</reference>
<dbReference type="InterPro" id="IPR000644">
    <property type="entry name" value="CBS_dom"/>
</dbReference>
<keyword evidence="9" id="KW-0129">CBS domain</keyword>
<feature type="region of interest" description="Disordered" evidence="11">
    <location>
        <begin position="61"/>
        <end position="80"/>
    </location>
</feature>
<keyword evidence="5 10" id="KW-1133">Transmembrane helix</keyword>
<name>A0AAV1TKM1_9STRA</name>
<proteinExistence type="inferred from homology"/>
<dbReference type="PANTHER" id="PTHR45720:SF10">
    <property type="entry name" value="CHLORIDE CHANNEL PROTEIN 2"/>
    <property type="match status" value="1"/>
</dbReference>
<evidence type="ECO:0000313" key="14">
    <source>
        <dbReference type="Proteomes" id="UP001162060"/>
    </source>
</evidence>
<feature type="transmembrane region" description="Helical" evidence="10">
    <location>
        <begin position="111"/>
        <end position="129"/>
    </location>
</feature>
<dbReference type="Gene3D" id="1.10.3080.10">
    <property type="entry name" value="Clc chloride channel"/>
    <property type="match status" value="1"/>
</dbReference>
<dbReference type="InterPro" id="IPR001807">
    <property type="entry name" value="ClC"/>
</dbReference>
<accession>A0AAV1TKM1</accession>
<keyword evidence="2 10" id="KW-0813">Transport</keyword>
<keyword evidence="8 10" id="KW-0868">Chloride</keyword>
<keyword evidence="3 10" id="KW-0812">Transmembrane</keyword>
<dbReference type="EMBL" id="CAKLBY020000053">
    <property type="protein sequence ID" value="CAK7921112.1"/>
    <property type="molecule type" value="Genomic_DNA"/>
</dbReference>
<evidence type="ECO:0000256" key="5">
    <source>
        <dbReference type="ARBA" id="ARBA00022989"/>
    </source>
</evidence>
<evidence type="ECO:0000256" key="6">
    <source>
        <dbReference type="ARBA" id="ARBA00023065"/>
    </source>
</evidence>
<evidence type="ECO:0000256" key="8">
    <source>
        <dbReference type="ARBA" id="ARBA00023214"/>
    </source>
</evidence>
<organism evidence="13 14">
    <name type="scientific">Peronospora matthiolae</name>
    <dbReference type="NCBI Taxonomy" id="2874970"/>
    <lineage>
        <taxon>Eukaryota</taxon>
        <taxon>Sar</taxon>
        <taxon>Stramenopiles</taxon>
        <taxon>Oomycota</taxon>
        <taxon>Peronosporomycetes</taxon>
        <taxon>Peronosporales</taxon>
        <taxon>Peronosporaceae</taxon>
        <taxon>Peronospora</taxon>
    </lineage>
</organism>
<dbReference type="Pfam" id="PF00654">
    <property type="entry name" value="Voltage_CLC"/>
    <property type="match status" value="1"/>
</dbReference>
<feature type="domain" description="CBS" evidence="12">
    <location>
        <begin position="578"/>
        <end position="639"/>
    </location>
</feature>
<dbReference type="PRINTS" id="PR00762">
    <property type="entry name" value="CLCHANNEL"/>
</dbReference>
<feature type="transmembrane region" description="Helical" evidence="10">
    <location>
        <begin position="462"/>
        <end position="479"/>
    </location>
</feature>
<dbReference type="GO" id="GO:0005247">
    <property type="term" value="F:voltage-gated chloride channel activity"/>
    <property type="evidence" value="ECO:0007669"/>
    <property type="project" value="TreeGrafter"/>
</dbReference>
<feature type="transmembrane region" description="Helical" evidence="10">
    <location>
        <begin position="344"/>
        <end position="365"/>
    </location>
</feature>
<evidence type="ECO:0000256" key="3">
    <source>
        <dbReference type="ARBA" id="ARBA00022692"/>
    </source>
</evidence>